<evidence type="ECO:0000313" key="2">
    <source>
        <dbReference type="EMBL" id="BDZ44344.1"/>
    </source>
</evidence>
<feature type="transmembrane region" description="Helical" evidence="1">
    <location>
        <begin position="385"/>
        <end position="403"/>
    </location>
</feature>
<evidence type="ECO:0008006" key="4">
    <source>
        <dbReference type="Google" id="ProtNLM"/>
    </source>
</evidence>
<dbReference type="RefSeq" id="WP_286277809.1">
    <property type="nucleotide sequence ID" value="NZ_AP027731.1"/>
</dbReference>
<feature type="transmembrane region" description="Helical" evidence="1">
    <location>
        <begin position="284"/>
        <end position="306"/>
    </location>
</feature>
<keyword evidence="1" id="KW-1133">Transmembrane helix</keyword>
<protein>
    <recommendedName>
        <fullName evidence="4">DUF4153 domain-containing protein</fullName>
    </recommendedName>
</protein>
<feature type="transmembrane region" description="Helical" evidence="1">
    <location>
        <begin position="424"/>
        <end position="446"/>
    </location>
</feature>
<feature type="transmembrane region" description="Helical" evidence="1">
    <location>
        <begin position="96"/>
        <end position="119"/>
    </location>
</feature>
<proteinExistence type="predicted"/>
<reference evidence="3" key="1">
    <citation type="journal article" date="2019" name="Int. J. Syst. Evol. Microbiol.">
        <title>The Global Catalogue of Microorganisms (GCM) 10K type strain sequencing project: providing services to taxonomists for standard genome sequencing and annotation.</title>
        <authorList>
            <consortium name="The Broad Institute Genomics Platform"/>
            <consortium name="The Broad Institute Genome Sequencing Center for Infectious Disease"/>
            <person name="Wu L."/>
            <person name="Ma J."/>
        </authorList>
    </citation>
    <scope>NUCLEOTIDE SEQUENCE [LARGE SCALE GENOMIC DNA]</scope>
    <source>
        <strain evidence="3">NBRC 108725</strain>
    </source>
</reference>
<accession>A0ABN6XHK1</accession>
<dbReference type="EMBL" id="AP027731">
    <property type="protein sequence ID" value="BDZ44344.1"/>
    <property type="molecule type" value="Genomic_DNA"/>
</dbReference>
<dbReference type="NCBIfam" id="NF038403">
    <property type="entry name" value="perm_prefix_1"/>
    <property type="match status" value="1"/>
</dbReference>
<sequence>MATLDTDIADWRAAVSRGRAVAPADADELEHHLRDQIAELVDAGLTEDEAFLVAVKRLGKVDVLTAEFAREHSERLWKQLVLDHAEETGGWRRSPLLAAGFAAVAAVLIQVARVAAGVPETDAPWFLRDVSLFVLPVLAAYFVASRGIRARWAVGLGVVIALLAVAVGVFPFPDGSATGVLVAVHLPVVLWFVAGAAYVAGDWRSSARRMDFIRFTGEWAIYYVLIALGGGVLVGLTGLVLAPIAPASVEDVALWVVPSGAAGAVLVAAWLVEAKKSVIENIAPVLTAIFTPLFAVMLLVAVGVYAAGGIGRDFDRDLLTVFDALLLVVLGLVLYGLSAREPAQRAGVLDGVRFAAIAAALVLDVLVLGSMLSRIGEFGFTANRMAALGLNLLLVANLGVTAWRSVRMLFGSETADRLERWQTGYLPVFGVWAAIVVLVLPPVFLFA</sequence>
<feature type="transmembrane region" description="Helical" evidence="1">
    <location>
        <begin position="221"/>
        <end position="246"/>
    </location>
</feature>
<feature type="transmembrane region" description="Helical" evidence="1">
    <location>
        <begin position="151"/>
        <end position="172"/>
    </location>
</feature>
<evidence type="ECO:0000313" key="3">
    <source>
        <dbReference type="Proteomes" id="UP001321498"/>
    </source>
</evidence>
<feature type="transmembrane region" description="Helical" evidence="1">
    <location>
        <begin position="318"/>
        <end position="339"/>
    </location>
</feature>
<feature type="transmembrane region" description="Helical" evidence="1">
    <location>
        <begin position="351"/>
        <end position="373"/>
    </location>
</feature>
<gene>
    <name evidence="2" type="ORF">GCM10025866_02530</name>
</gene>
<keyword evidence="3" id="KW-1185">Reference proteome</keyword>
<keyword evidence="1" id="KW-0472">Membrane</keyword>
<name>A0ABN6XHK1_9MICO</name>
<feature type="transmembrane region" description="Helical" evidence="1">
    <location>
        <begin position="178"/>
        <end position="200"/>
    </location>
</feature>
<feature type="transmembrane region" description="Helical" evidence="1">
    <location>
        <begin position="252"/>
        <end position="272"/>
    </location>
</feature>
<keyword evidence="1" id="KW-0812">Transmembrane</keyword>
<dbReference type="Proteomes" id="UP001321498">
    <property type="component" value="Chromosome"/>
</dbReference>
<dbReference type="InterPro" id="IPR047928">
    <property type="entry name" value="Perm_prefix_1"/>
</dbReference>
<organism evidence="2 3">
    <name type="scientific">Naasia aerilata</name>
    <dbReference type="NCBI Taxonomy" id="1162966"/>
    <lineage>
        <taxon>Bacteria</taxon>
        <taxon>Bacillati</taxon>
        <taxon>Actinomycetota</taxon>
        <taxon>Actinomycetes</taxon>
        <taxon>Micrococcales</taxon>
        <taxon>Microbacteriaceae</taxon>
        <taxon>Naasia</taxon>
    </lineage>
</organism>
<evidence type="ECO:0000256" key="1">
    <source>
        <dbReference type="SAM" id="Phobius"/>
    </source>
</evidence>
<feature type="transmembrane region" description="Helical" evidence="1">
    <location>
        <begin position="125"/>
        <end position="144"/>
    </location>
</feature>